<evidence type="ECO:0000313" key="1">
    <source>
        <dbReference type="EMBL" id="BAY59272.1"/>
    </source>
</evidence>
<proteinExistence type="predicted"/>
<gene>
    <name evidence="1" type="ORF">NIES2135_61490</name>
</gene>
<dbReference type="AlphaFoldDB" id="A0A1Z4JRA9"/>
<sequence length="101" mass="11140">MIIGFDSTVRPVASLPVSLRFVEPPCLLAREEQITATLKTVLGNGQIAIWEGEPEEFARIAQGLGLQSQWQENSWGGWDFTAHNDLGETAQITIVRPDFAT</sequence>
<protein>
    <submittedName>
        <fullName evidence="1">Uncharacterized protein</fullName>
    </submittedName>
</protein>
<keyword evidence="2" id="KW-1185">Reference proteome</keyword>
<dbReference type="Proteomes" id="UP000217895">
    <property type="component" value="Plasmid Plasmid1 dna"/>
</dbReference>
<evidence type="ECO:0000313" key="2">
    <source>
        <dbReference type="Proteomes" id="UP000217895"/>
    </source>
</evidence>
<geneLocation type="plasmid" evidence="1">
    <name>plasmid1</name>
</geneLocation>
<dbReference type="EMBL" id="AP018204">
    <property type="protein sequence ID" value="BAY59272.1"/>
    <property type="molecule type" value="Genomic_DNA"/>
</dbReference>
<keyword evidence="1" id="KW-0614">Plasmid</keyword>
<organism evidence="1 2">
    <name type="scientific">Leptolyngbya boryana NIES-2135</name>
    <dbReference type="NCBI Taxonomy" id="1973484"/>
    <lineage>
        <taxon>Bacteria</taxon>
        <taxon>Bacillati</taxon>
        <taxon>Cyanobacteriota</taxon>
        <taxon>Cyanophyceae</taxon>
        <taxon>Leptolyngbyales</taxon>
        <taxon>Leptolyngbyaceae</taxon>
        <taxon>Leptolyngbya group</taxon>
        <taxon>Leptolyngbya</taxon>
    </lineage>
</organism>
<reference evidence="1 2" key="1">
    <citation type="submission" date="2017-06" db="EMBL/GenBank/DDBJ databases">
        <title>Genome sequencing of cyanobaciteial culture collection at National Institute for Environmental Studies (NIES).</title>
        <authorList>
            <person name="Hirose Y."/>
            <person name="Shimura Y."/>
            <person name="Fujisawa T."/>
            <person name="Nakamura Y."/>
            <person name="Kawachi M."/>
        </authorList>
    </citation>
    <scope>NUCLEOTIDE SEQUENCE [LARGE SCALE GENOMIC DNA]</scope>
    <source>
        <strain evidence="1 2">NIES-2135</strain>
        <plasmid evidence="2">Plasmid Plasmid1 dna</plasmid>
    </source>
</reference>
<name>A0A1Z4JRA9_LEPBY</name>
<accession>A0A1Z4JRA9</accession>